<gene>
    <name evidence="1" type="ORF">GQ55_5G116500</name>
</gene>
<reference evidence="1 2" key="1">
    <citation type="submission" date="2018-04" db="EMBL/GenBank/DDBJ databases">
        <title>WGS assembly of Panicum hallii var. hallii HAL2.</title>
        <authorList>
            <person name="Lovell J."/>
            <person name="Jenkins J."/>
            <person name="Lowry D."/>
            <person name="Mamidi S."/>
            <person name="Sreedasyam A."/>
            <person name="Weng X."/>
            <person name="Barry K."/>
            <person name="Bonette J."/>
            <person name="Campitelli B."/>
            <person name="Daum C."/>
            <person name="Gordon S."/>
            <person name="Gould B."/>
            <person name="Lipzen A."/>
            <person name="MacQueen A."/>
            <person name="Palacio-Mejia J."/>
            <person name="Plott C."/>
            <person name="Shakirov E."/>
            <person name="Shu S."/>
            <person name="Yoshinaga Y."/>
            <person name="Zane M."/>
            <person name="Rokhsar D."/>
            <person name="Grimwood J."/>
            <person name="Schmutz J."/>
            <person name="Juenger T."/>
        </authorList>
    </citation>
    <scope>NUCLEOTIDE SEQUENCE [LARGE SCALE GENOMIC DNA]</scope>
    <source>
        <strain evidence="2">cv. HAL2</strain>
    </source>
</reference>
<name>A0A2T7DFA2_9POAL</name>
<dbReference type="Gramene" id="PUZ54260">
    <property type="protein sequence ID" value="PUZ54260"/>
    <property type="gene ID" value="GQ55_5G116500"/>
</dbReference>
<accession>A0A2T7DFA2</accession>
<evidence type="ECO:0000313" key="2">
    <source>
        <dbReference type="Proteomes" id="UP000244336"/>
    </source>
</evidence>
<keyword evidence="2" id="KW-1185">Reference proteome</keyword>
<proteinExistence type="predicted"/>
<dbReference type="Proteomes" id="UP000244336">
    <property type="component" value="Chromosome 5"/>
</dbReference>
<protein>
    <submittedName>
        <fullName evidence="1">Uncharacterized protein</fullName>
    </submittedName>
</protein>
<organism evidence="1 2">
    <name type="scientific">Panicum hallii var. hallii</name>
    <dbReference type="NCBI Taxonomy" id="1504633"/>
    <lineage>
        <taxon>Eukaryota</taxon>
        <taxon>Viridiplantae</taxon>
        <taxon>Streptophyta</taxon>
        <taxon>Embryophyta</taxon>
        <taxon>Tracheophyta</taxon>
        <taxon>Spermatophyta</taxon>
        <taxon>Magnoliopsida</taxon>
        <taxon>Liliopsida</taxon>
        <taxon>Poales</taxon>
        <taxon>Poaceae</taxon>
        <taxon>PACMAD clade</taxon>
        <taxon>Panicoideae</taxon>
        <taxon>Panicodae</taxon>
        <taxon>Paniceae</taxon>
        <taxon>Panicinae</taxon>
        <taxon>Panicum</taxon>
        <taxon>Panicum sect. Panicum</taxon>
    </lineage>
</organism>
<dbReference type="AlphaFoldDB" id="A0A2T7DFA2"/>
<dbReference type="EMBL" id="CM009753">
    <property type="protein sequence ID" value="PUZ54260.1"/>
    <property type="molecule type" value="Genomic_DNA"/>
</dbReference>
<sequence>MAPEAAAETAAPPATAVAVGTHTAIALCPRLLGIYMTPSSRCACSRNITMLAYAHGARISENERKRVRRRHDFPFG</sequence>
<evidence type="ECO:0000313" key="1">
    <source>
        <dbReference type="EMBL" id="PUZ54260.1"/>
    </source>
</evidence>